<dbReference type="EMBL" id="CACVAU010000047">
    <property type="protein sequence ID" value="CAA6815751.1"/>
    <property type="molecule type" value="Genomic_DNA"/>
</dbReference>
<evidence type="ECO:0000313" key="1">
    <source>
        <dbReference type="EMBL" id="CAA6815751.1"/>
    </source>
</evidence>
<accession>A0A6S6T4P1</accession>
<protein>
    <recommendedName>
        <fullName evidence="2">Lipoprotein</fullName>
    </recommendedName>
</protein>
<proteinExistence type="predicted"/>
<dbReference type="PROSITE" id="PS51257">
    <property type="entry name" value="PROKAR_LIPOPROTEIN"/>
    <property type="match status" value="1"/>
</dbReference>
<reference evidence="1" key="1">
    <citation type="submission" date="2020-01" db="EMBL/GenBank/DDBJ databases">
        <authorList>
            <person name="Meier V. D."/>
            <person name="Meier V D."/>
        </authorList>
    </citation>
    <scope>NUCLEOTIDE SEQUENCE</scope>
    <source>
        <strain evidence="1">HLG_WM_MAG_05</strain>
    </source>
</reference>
<dbReference type="AlphaFoldDB" id="A0A6S6T4P1"/>
<name>A0A6S6T4P1_9BACT</name>
<sequence>MFKKSLIYGLVLLLFVACGTEHTDKTLVEENKSIIFPKILSVSLPLKLEANREMLTEYSTKSYDYETMQSQIIKYRDSSELLTFNLGLISKVLPSISQRCDEQFLEQNCTLGSNILALKLSRAELRALKKFHGVLDFTWDVNVSLNLGEVKFFQSKEANETSYYLQVDLLPLYASLLGEAYESFYNEQLRKWTQSIYWLEDNQSVQSRLSTETNSSKRQLLLEYSKSNNQETLEANEVYTDVSSDIRDNFTFIKTNDSQNTYIFKHNSSLYFSSELEYYDSEHLMTYNYGNISDELGFHVKNNGKDNSQNIVFFDMNGSELGSYGCGAYDECSLTDKSSWSYGSEKEENATRLDEKLAVNLYNLTAINHSLEEGDYLLIPQTSIKKPININQSVGFLWVFKEKLYAVLYDSSYVTQLENLKLFKRVNFVDSQSIYKEIAQQDSPTLTVETEILQ</sequence>
<organism evidence="1">
    <name type="scientific">uncultured Sulfurovum sp</name>
    <dbReference type="NCBI Taxonomy" id="269237"/>
    <lineage>
        <taxon>Bacteria</taxon>
        <taxon>Pseudomonadati</taxon>
        <taxon>Campylobacterota</taxon>
        <taxon>Epsilonproteobacteria</taxon>
        <taxon>Campylobacterales</taxon>
        <taxon>Sulfurovaceae</taxon>
        <taxon>Sulfurovum</taxon>
        <taxon>environmental samples</taxon>
    </lineage>
</organism>
<gene>
    <name evidence="1" type="ORF">HELGO_WM16551</name>
</gene>
<evidence type="ECO:0008006" key="2">
    <source>
        <dbReference type="Google" id="ProtNLM"/>
    </source>
</evidence>